<dbReference type="Proteomes" id="UP000807115">
    <property type="component" value="Chromosome 9"/>
</dbReference>
<dbReference type="AlphaFoldDB" id="A0A921Q9J3"/>
<gene>
    <name evidence="2" type="ORF">BDA96_09G091800</name>
</gene>
<evidence type="ECO:0000313" key="3">
    <source>
        <dbReference type="Proteomes" id="UP000807115"/>
    </source>
</evidence>
<evidence type="ECO:0000256" key="1">
    <source>
        <dbReference type="SAM" id="MobiDB-lite"/>
    </source>
</evidence>
<name>A0A921Q9J3_SORBI</name>
<reference evidence="2" key="1">
    <citation type="journal article" date="2019" name="BMC Genomics">
        <title>A new reference genome for Sorghum bicolor reveals high levels of sequence similarity between sweet and grain genotypes: implications for the genetics of sugar metabolism.</title>
        <authorList>
            <person name="Cooper E.A."/>
            <person name="Brenton Z.W."/>
            <person name="Flinn B.S."/>
            <person name="Jenkins J."/>
            <person name="Shu S."/>
            <person name="Flowers D."/>
            <person name="Luo F."/>
            <person name="Wang Y."/>
            <person name="Xia P."/>
            <person name="Barry K."/>
            <person name="Daum C."/>
            <person name="Lipzen A."/>
            <person name="Yoshinaga Y."/>
            <person name="Schmutz J."/>
            <person name="Saski C."/>
            <person name="Vermerris W."/>
            <person name="Kresovich S."/>
        </authorList>
    </citation>
    <scope>NUCLEOTIDE SEQUENCE</scope>
</reference>
<comment type="caution">
    <text evidence="2">The sequence shown here is derived from an EMBL/GenBank/DDBJ whole genome shotgun (WGS) entry which is preliminary data.</text>
</comment>
<organism evidence="2 3">
    <name type="scientific">Sorghum bicolor</name>
    <name type="common">Sorghum</name>
    <name type="synonym">Sorghum vulgare</name>
    <dbReference type="NCBI Taxonomy" id="4558"/>
    <lineage>
        <taxon>Eukaryota</taxon>
        <taxon>Viridiplantae</taxon>
        <taxon>Streptophyta</taxon>
        <taxon>Embryophyta</taxon>
        <taxon>Tracheophyta</taxon>
        <taxon>Spermatophyta</taxon>
        <taxon>Magnoliopsida</taxon>
        <taxon>Liliopsida</taxon>
        <taxon>Poales</taxon>
        <taxon>Poaceae</taxon>
        <taxon>PACMAD clade</taxon>
        <taxon>Panicoideae</taxon>
        <taxon>Andropogonodae</taxon>
        <taxon>Andropogoneae</taxon>
        <taxon>Sorghinae</taxon>
        <taxon>Sorghum</taxon>
    </lineage>
</organism>
<reference evidence="2" key="2">
    <citation type="submission" date="2020-10" db="EMBL/GenBank/DDBJ databases">
        <authorList>
            <person name="Cooper E.A."/>
            <person name="Brenton Z.W."/>
            <person name="Flinn B.S."/>
            <person name="Jenkins J."/>
            <person name="Shu S."/>
            <person name="Flowers D."/>
            <person name="Luo F."/>
            <person name="Wang Y."/>
            <person name="Xia P."/>
            <person name="Barry K."/>
            <person name="Daum C."/>
            <person name="Lipzen A."/>
            <person name="Yoshinaga Y."/>
            <person name="Schmutz J."/>
            <person name="Saski C."/>
            <person name="Vermerris W."/>
            <person name="Kresovich S."/>
        </authorList>
    </citation>
    <scope>NUCLEOTIDE SEQUENCE</scope>
</reference>
<dbReference type="EMBL" id="CM027688">
    <property type="protein sequence ID" value="KAG0517471.1"/>
    <property type="molecule type" value="Genomic_DNA"/>
</dbReference>
<feature type="compositionally biased region" description="Low complexity" evidence="1">
    <location>
        <begin position="1"/>
        <end position="16"/>
    </location>
</feature>
<protein>
    <submittedName>
        <fullName evidence="2">Uncharacterized protein</fullName>
    </submittedName>
</protein>
<sequence length="79" mass="8150">MSCWAAGRRSSASAMAENAGARGAKEAVARSGKRVALGNLTNVFRGSWKSGAANSASDADRTTPSVGICHWYSRTGSIC</sequence>
<accession>A0A921Q9J3</accession>
<feature type="region of interest" description="Disordered" evidence="1">
    <location>
        <begin position="1"/>
        <end position="24"/>
    </location>
</feature>
<proteinExistence type="predicted"/>
<evidence type="ECO:0000313" key="2">
    <source>
        <dbReference type="EMBL" id="KAG0517471.1"/>
    </source>
</evidence>